<dbReference type="Gene3D" id="3.90.76.10">
    <property type="entry name" value="Dipeptide-binding Protein, Domain 1"/>
    <property type="match status" value="1"/>
</dbReference>
<dbReference type="STRING" id="701521.PECL_1715"/>
<dbReference type="FunFam" id="3.90.76.10:FF:000001">
    <property type="entry name" value="Oligopeptide ABC transporter substrate-binding protein"/>
    <property type="match status" value="1"/>
</dbReference>
<evidence type="ECO:0000256" key="4">
    <source>
        <dbReference type="ARBA" id="ARBA00022729"/>
    </source>
</evidence>
<keyword evidence="4 6" id="KW-0732">Signal</keyword>
<proteinExistence type="inferred from homology"/>
<dbReference type="InterPro" id="IPR030678">
    <property type="entry name" value="Peptide/Ni-bd"/>
</dbReference>
<dbReference type="GO" id="GO:1904680">
    <property type="term" value="F:peptide transmembrane transporter activity"/>
    <property type="evidence" value="ECO:0007669"/>
    <property type="project" value="TreeGrafter"/>
</dbReference>
<dbReference type="Gene3D" id="3.10.105.10">
    <property type="entry name" value="Dipeptide-binding Protein, Domain 3"/>
    <property type="match status" value="1"/>
</dbReference>
<dbReference type="PROSITE" id="PS51257">
    <property type="entry name" value="PROKAR_LIPOPROTEIN"/>
    <property type="match status" value="1"/>
</dbReference>
<dbReference type="PATRIC" id="fig|701521.8.peg.1616"/>
<dbReference type="GO" id="GO:0030288">
    <property type="term" value="C:outer membrane-bounded periplasmic space"/>
    <property type="evidence" value="ECO:0007669"/>
    <property type="project" value="UniProtKB-ARBA"/>
</dbReference>
<name>G8PBE3_PEDCP</name>
<dbReference type="Pfam" id="PF00496">
    <property type="entry name" value="SBP_bac_5"/>
    <property type="match status" value="1"/>
</dbReference>
<evidence type="ECO:0000256" key="5">
    <source>
        <dbReference type="ARBA" id="ARBA00022856"/>
    </source>
</evidence>
<evidence type="ECO:0000313" key="8">
    <source>
        <dbReference type="EMBL" id="AEV95932.1"/>
    </source>
</evidence>
<dbReference type="InterPro" id="IPR039424">
    <property type="entry name" value="SBP_5"/>
</dbReference>
<dbReference type="KEGG" id="pce:PECL_1715"/>
<evidence type="ECO:0000256" key="2">
    <source>
        <dbReference type="ARBA" id="ARBA00005695"/>
    </source>
</evidence>
<comment type="subcellular location">
    <subcellularLocation>
        <location evidence="1">Cell membrane</location>
        <topology evidence="1">Lipid-anchor</topology>
    </subcellularLocation>
</comment>
<dbReference type="HOGENOM" id="CLU_017028_0_4_9"/>
<reference evidence="8 9" key="1">
    <citation type="journal article" date="2012" name="J. Bacteriol.">
        <title>Complete Genome Sequence of the Beer Spoilage Organism Pediococcus claussenii ATCC BAA-344T.</title>
        <authorList>
            <person name="Pittet V."/>
            <person name="Abegunde T."/>
            <person name="Marfleet T."/>
            <person name="Haakensen M."/>
            <person name="Morrow K."/>
            <person name="Jayaprakash T."/>
            <person name="Schroeder K."/>
            <person name="Trost B."/>
            <person name="Byrns S."/>
            <person name="Bergsveinson J."/>
            <person name="Kusalik A."/>
            <person name="Ziola B."/>
        </authorList>
    </citation>
    <scope>NUCLEOTIDE SEQUENCE [LARGE SCALE GENOMIC DNA]</scope>
    <source>
        <strain evidence="8 9">ATCC BAA-344</strain>
    </source>
</reference>
<organism evidence="8 9">
    <name type="scientific">Pediococcus claussenii (strain ATCC BAA-344 / DSM 14800 / JCM 18046 / KCTC 3811 / LMG 21948 / P06)</name>
    <dbReference type="NCBI Taxonomy" id="701521"/>
    <lineage>
        <taxon>Bacteria</taxon>
        <taxon>Bacillati</taxon>
        <taxon>Bacillota</taxon>
        <taxon>Bacilli</taxon>
        <taxon>Lactobacillales</taxon>
        <taxon>Lactobacillaceae</taxon>
        <taxon>Pediococcus</taxon>
    </lineage>
</organism>
<dbReference type="Gene3D" id="3.40.190.10">
    <property type="entry name" value="Periplasmic binding protein-like II"/>
    <property type="match status" value="1"/>
</dbReference>
<dbReference type="PIRSF" id="PIRSF002741">
    <property type="entry name" value="MppA"/>
    <property type="match status" value="1"/>
</dbReference>
<evidence type="ECO:0000256" key="6">
    <source>
        <dbReference type="SAM" id="SignalP"/>
    </source>
</evidence>
<feature type="chain" id="PRO_5038834645" evidence="6">
    <location>
        <begin position="21"/>
        <end position="542"/>
    </location>
</feature>
<dbReference type="RefSeq" id="WP_014216126.1">
    <property type="nucleotide sequence ID" value="NC_016605.1"/>
</dbReference>
<keyword evidence="5" id="KW-0653">Protein transport</keyword>
<dbReference type="InterPro" id="IPR000914">
    <property type="entry name" value="SBP_5_dom"/>
</dbReference>
<dbReference type="CDD" id="cd08504">
    <property type="entry name" value="PBP2_OppA"/>
    <property type="match status" value="1"/>
</dbReference>
<feature type="domain" description="Solute-binding protein family 5" evidence="7">
    <location>
        <begin position="79"/>
        <end position="461"/>
    </location>
</feature>
<dbReference type="PANTHER" id="PTHR30290">
    <property type="entry name" value="PERIPLASMIC BINDING COMPONENT OF ABC TRANSPORTER"/>
    <property type="match status" value="1"/>
</dbReference>
<keyword evidence="3" id="KW-0813">Transport</keyword>
<dbReference type="PANTHER" id="PTHR30290:SF10">
    <property type="entry name" value="PERIPLASMIC OLIGOPEPTIDE-BINDING PROTEIN-RELATED"/>
    <property type="match status" value="1"/>
</dbReference>
<dbReference type="FunFam" id="3.10.105.10:FF:000001">
    <property type="entry name" value="Oligopeptide ABC transporter, oligopeptide-binding protein"/>
    <property type="match status" value="1"/>
</dbReference>
<dbReference type="GO" id="GO:0015833">
    <property type="term" value="P:peptide transport"/>
    <property type="evidence" value="ECO:0007669"/>
    <property type="project" value="UniProtKB-KW"/>
</dbReference>
<dbReference type="InterPro" id="IPR023765">
    <property type="entry name" value="SBP_5_CS"/>
</dbReference>
<evidence type="ECO:0000256" key="3">
    <source>
        <dbReference type="ARBA" id="ARBA00022448"/>
    </source>
</evidence>
<dbReference type="GO" id="GO:0043190">
    <property type="term" value="C:ATP-binding cassette (ABC) transporter complex"/>
    <property type="evidence" value="ECO:0007669"/>
    <property type="project" value="InterPro"/>
</dbReference>
<evidence type="ECO:0000313" key="9">
    <source>
        <dbReference type="Proteomes" id="UP000005444"/>
    </source>
</evidence>
<dbReference type="eggNOG" id="COG4166">
    <property type="taxonomic scope" value="Bacteria"/>
</dbReference>
<dbReference type="SUPFAM" id="SSF53850">
    <property type="entry name" value="Periplasmic binding protein-like II"/>
    <property type="match status" value="1"/>
</dbReference>
<evidence type="ECO:0000256" key="1">
    <source>
        <dbReference type="ARBA" id="ARBA00004193"/>
    </source>
</evidence>
<keyword evidence="9" id="KW-1185">Reference proteome</keyword>
<sequence>MKQRKIMVIMVTATLAVLLAACGKSKNQSMADKQVVNWSEKSELPTMDISTGTDEISFTTMSNTNEGLLRLGKDNKAEMGVAKDMKVSKDGKTYTFNLRKDAKWSNGDPVTAQDFVYSWQRTNDPKTGAQYAYLFSGIKNADQIQAQKKPVSSLGIKADGEHKLIIQLDKPISYFKLLLGFPSFFPQDKKIVEKYGSKYGTASKYQVYNGPFKLEGWTGTNLKWSMVKNNEYWDKKAVKLNRINDQAVKDPQTGLNQFQSKQLDETVLAGTQVKNLKNNRDFISRKQARNAYLEFNQTKAEFKNEKIRQAIGYAIDRKQLANDVLADGSTNPKGFVTDGLAKNPKTGEDFAKEAYIKDGVSYDLGKAKELWKQGLKEEGKKSISINLLTDDADSDTKTAEFVQNELEKLPGLKVSIQTVPYKTRLARSVKGQFDMVLTLWGADFADPITDLGLFTSDNSFNNGKWKNAEYDKLINSANNADANNPEKRWDDMVQAEKVLMKNQGVVPLFNGVIPQMMNSKIKGLVYNTAGIPYNWKNAYIEK</sequence>
<evidence type="ECO:0000259" key="7">
    <source>
        <dbReference type="Pfam" id="PF00496"/>
    </source>
</evidence>
<dbReference type="PROSITE" id="PS01040">
    <property type="entry name" value="SBP_BACTERIAL_5"/>
    <property type="match status" value="1"/>
</dbReference>
<dbReference type="EMBL" id="CP003137">
    <property type="protein sequence ID" value="AEV95932.1"/>
    <property type="molecule type" value="Genomic_DNA"/>
</dbReference>
<protein>
    <submittedName>
        <fullName evidence="8">Peptide ABC transporter, peptide-binding protein</fullName>
    </submittedName>
</protein>
<feature type="signal peptide" evidence="6">
    <location>
        <begin position="1"/>
        <end position="20"/>
    </location>
</feature>
<keyword evidence="5" id="KW-0571">Peptide transport</keyword>
<dbReference type="Proteomes" id="UP000005444">
    <property type="component" value="Chromosome"/>
</dbReference>
<dbReference type="AlphaFoldDB" id="G8PBE3"/>
<accession>G8PBE3</accession>
<gene>
    <name evidence="8" type="ordered locus">PECL_1715</name>
</gene>
<comment type="similarity">
    <text evidence="2">Belongs to the bacterial solute-binding protein 5 family.</text>
</comment>